<dbReference type="InterPro" id="IPR000312">
    <property type="entry name" value="Glycosyl_Trfase_fam3"/>
</dbReference>
<evidence type="ECO:0000256" key="4">
    <source>
        <dbReference type="ARBA" id="ARBA00006915"/>
    </source>
</evidence>
<evidence type="ECO:0000313" key="13">
    <source>
        <dbReference type="EMBL" id="KXB61987.1"/>
    </source>
</evidence>
<dbReference type="InterPro" id="IPR035902">
    <property type="entry name" value="Nuc_phospho_transferase"/>
</dbReference>
<dbReference type="InterPro" id="IPR000053">
    <property type="entry name" value="Thymidine/pyrmidine_PPase"/>
</dbReference>
<dbReference type="GO" id="GO:0004645">
    <property type="term" value="F:1,4-alpha-oligoglucan phosphorylase activity"/>
    <property type="evidence" value="ECO:0007669"/>
    <property type="project" value="InterPro"/>
</dbReference>
<dbReference type="STRING" id="1379.HMPREF3186_00554"/>
<evidence type="ECO:0000256" key="6">
    <source>
        <dbReference type="ARBA" id="ARBA00011889"/>
    </source>
</evidence>
<comment type="cofactor">
    <cofactor evidence="2">
        <name>K(+)</name>
        <dbReference type="ChEBI" id="CHEBI:29103"/>
    </cofactor>
</comment>
<reference evidence="14" key="1">
    <citation type="submission" date="2016-01" db="EMBL/GenBank/DDBJ databases">
        <authorList>
            <person name="Mitreva M."/>
            <person name="Pepin K.H."/>
            <person name="Mihindukulasuriya K.A."/>
            <person name="Fulton R."/>
            <person name="Fronick C."/>
            <person name="O'Laughlin M."/>
            <person name="Miner T."/>
            <person name="Herter B."/>
            <person name="Rosa B.A."/>
            <person name="Cordes M."/>
            <person name="Tomlinson C."/>
            <person name="Wollam A."/>
            <person name="Palsikar V.B."/>
            <person name="Mardis E.R."/>
            <person name="Wilson R.K."/>
        </authorList>
    </citation>
    <scope>NUCLEOTIDE SEQUENCE [LARGE SCALE GENOMIC DNA]</scope>
    <source>
        <strain evidence="14">DNF01167</strain>
    </source>
</reference>
<dbReference type="GO" id="GO:0006206">
    <property type="term" value="P:pyrimidine nucleobase metabolic process"/>
    <property type="evidence" value="ECO:0007669"/>
    <property type="project" value="InterPro"/>
</dbReference>
<dbReference type="PATRIC" id="fig|1379.3.peg.550"/>
<comment type="function">
    <text evidence="3">Catalyzes phosphorolysis of the pyrimidine nucleosides uridine, thymidine and 2'-deoxyuridine with the formation of the corresponding pyrimidine base and ribose-1-phosphate.</text>
</comment>
<dbReference type="Gene3D" id="3.90.1170.30">
    <property type="entry name" value="Pyrimidine nucleoside phosphorylase-like, C-terminal domain"/>
    <property type="match status" value="1"/>
</dbReference>
<dbReference type="SUPFAM" id="SSF54680">
    <property type="entry name" value="Pyrimidine nucleoside phosphorylase C-terminal domain"/>
    <property type="match status" value="1"/>
</dbReference>
<dbReference type="Pfam" id="PF02885">
    <property type="entry name" value="Glycos_trans_3N"/>
    <property type="match status" value="1"/>
</dbReference>
<dbReference type="EC" id="2.4.2.2" evidence="6"/>
<name>A0A134A2Q0_9BACL</name>
<evidence type="ECO:0000256" key="9">
    <source>
        <dbReference type="ARBA" id="ARBA00022679"/>
    </source>
</evidence>
<dbReference type="InterPro" id="IPR013102">
    <property type="entry name" value="PYNP_C"/>
</dbReference>
<evidence type="ECO:0000256" key="1">
    <source>
        <dbReference type="ARBA" id="ARBA00001066"/>
    </source>
</evidence>
<evidence type="ECO:0000256" key="11">
    <source>
        <dbReference type="ARBA" id="ARBA00048525"/>
    </source>
</evidence>
<proteinExistence type="inferred from homology"/>
<dbReference type="PANTHER" id="PTHR10515">
    <property type="entry name" value="THYMIDINE PHOSPHORYLASE"/>
    <property type="match status" value="1"/>
</dbReference>
<dbReference type="Pfam" id="PF07831">
    <property type="entry name" value="PYNP_C"/>
    <property type="match status" value="1"/>
</dbReference>
<keyword evidence="8" id="KW-0328">Glycosyltransferase</keyword>
<dbReference type="InterPro" id="IPR018090">
    <property type="entry name" value="Pyrmidine_PPas_bac/euk"/>
</dbReference>
<dbReference type="AlphaFoldDB" id="A0A134A2Q0"/>
<accession>A0A134A2Q0</accession>
<dbReference type="GO" id="GO:0009032">
    <property type="term" value="F:thymidine phosphorylase activity"/>
    <property type="evidence" value="ECO:0007669"/>
    <property type="project" value="TreeGrafter"/>
</dbReference>
<evidence type="ECO:0000313" key="14">
    <source>
        <dbReference type="Proteomes" id="UP000070355"/>
    </source>
</evidence>
<comment type="similarity">
    <text evidence="4">Belongs to the thymidine/pyrimidine-nucleoside phosphorylase family.</text>
</comment>
<comment type="catalytic activity">
    <reaction evidence="10">
        <text>uridine + phosphate = alpha-D-ribose 1-phosphate + uracil</text>
        <dbReference type="Rhea" id="RHEA:24388"/>
        <dbReference type="ChEBI" id="CHEBI:16704"/>
        <dbReference type="ChEBI" id="CHEBI:17568"/>
        <dbReference type="ChEBI" id="CHEBI:43474"/>
        <dbReference type="ChEBI" id="CHEBI:57720"/>
        <dbReference type="EC" id="2.4.2.2"/>
    </reaction>
</comment>
<organism evidence="13 14">
    <name type="scientific">Gemella haemolysans</name>
    <dbReference type="NCBI Taxonomy" id="1379"/>
    <lineage>
        <taxon>Bacteria</taxon>
        <taxon>Bacillati</taxon>
        <taxon>Bacillota</taxon>
        <taxon>Bacilli</taxon>
        <taxon>Bacillales</taxon>
        <taxon>Gemellaceae</taxon>
        <taxon>Gemella</taxon>
    </lineage>
</organism>
<dbReference type="Gene3D" id="3.40.1030.10">
    <property type="entry name" value="Nucleoside phosphorylase/phosphoribosyltransferase catalytic domain"/>
    <property type="match status" value="1"/>
</dbReference>
<evidence type="ECO:0000259" key="12">
    <source>
        <dbReference type="SMART" id="SM00941"/>
    </source>
</evidence>
<dbReference type="EMBL" id="LSDC01000030">
    <property type="protein sequence ID" value="KXB61987.1"/>
    <property type="molecule type" value="Genomic_DNA"/>
</dbReference>
<protein>
    <recommendedName>
        <fullName evidence="7">Pyrimidine-nucleoside phosphorylase</fullName>
        <ecNumber evidence="6">2.4.2.2</ecNumber>
    </recommendedName>
</protein>
<dbReference type="SMART" id="SM00941">
    <property type="entry name" value="PYNP_C"/>
    <property type="match status" value="1"/>
</dbReference>
<dbReference type="Pfam" id="PF00591">
    <property type="entry name" value="Glycos_transf_3"/>
    <property type="match status" value="1"/>
</dbReference>
<evidence type="ECO:0000256" key="5">
    <source>
        <dbReference type="ARBA" id="ARBA00011738"/>
    </source>
</evidence>
<keyword evidence="9" id="KW-0808">Transferase</keyword>
<evidence type="ECO:0000256" key="3">
    <source>
        <dbReference type="ARBA" id="ARBA00003877"/>
    </source>
</evidence>
<dbReference type="InterPro" id="IPR017459">
    <property type="entry name" value="Glycosyl_Trfase_fam3_N_dom"/>
</dbReference>
<evidence type="ECO:0000256" key="2">
    <source>
        <dbReference type="ARBA" id="ARBA00001958"/>
    </source>
</evidence>
<evidence type="ECO:0000256" key="7">
    <source>
        <dbReference type="ARBA" id="ARBA00014680"/>
    </source>
</evidence>
<comment type="catalytic activity">
    <reaction evidence="1">
        <text>2'-deoxyuridine + phosphate = 2-deoxy-alpha-D-ribose 1-phosphate + uracil</text>
        <dbReference type="Rhea" id="RHEA:22824"/>
        <dbReference type="ChEBI" id="CHEBI:16450"/>
        <dbReference type="ChEBI" id="CHEBI:17568"/>
        <dbReference type="ChEBI" id="CHEBI:43474"/>
        <dbReference type="ChEBI" id="CHEBI:57259"/>
        <dbReference type="EC" id="2.4.2.2"/>
    </reaction>
</comment>
<dbReference type="PANTHER" id="PTHR10515:SF0">
    <property type="entry name" value="THYMIDINE PHOSPHORYLASE"/>
    <property type="match status" value="1"/>
</dbReference>
<sequence>MRVVDIIDKKKKNKELTKAEIEFLLEGYLKGTVPDYQMSSFLMSVYFNNMTKDELTNFTLTMKDSGDTIYFDNLDHYLVDKHSTGGVGDKVTVVLGPILSAVGMATTKLSGKGLGHTGGTIDKFEAIRNFKFSTTKEELVEVASKTGVGLMGYSDNIVPLDKKIYALRDVTATVDSIPLIASSIMSKKLAIQSDLIILDVKVGDGAFMKTIEDARELSRRMVEIGNSVGRKTIAVLTNMEEPLGYNIGNANEIIEGIEALKGNWSDDLKEVVYEIVYLALKYKGEVKTYEEAAKKIDEVIANGRALELLRQFIELSGGDGEVVNNYELLPTPKSVLEVFSEEEGFVTKIKAEEIGKAAMVIGAGRATKEDEVDHAVGIELKKKVGDKVEKGDVIAEIYYNDEKNVQSSKAMVLDAYVIGKEKIENIKNILEVIE</sequence>
<dbReference type="FunFam" id="3.40.1030.10:FF:000003">
    <property type="entry name" value="Pyrimidine-nucleoside phosphorylase"/>
    <property type="match status" value="1"/>
</dbReference>
<dbReference type="InterPro" id="IPR036320">
    <property type="entry name" value="Glycosyl_Trfase_fam3_N_dom_sf"/>
</dbReference>
<dbReference type="InterPro" id="IPR036566">
    <property type="entry name" value="PYNP-like_C_sf"/>
</dbReference>
<dbReference type="NCBIfam" id="TIGR02644">
    <property type="entry name" value="Y_phosphoryl"/>
    <property type="match status" value="1"/>
</dbReference>
<comment type="subunit">
    <text evidence="5">Homodimer.</text>
</comment>
<evidence type="ECO:0000256" key="10">
    <source>
        <dbReference type="ARBA" id="ARBA00048453"/>
    </source>
</evidence>
<evidence type="ECO:0000256" key="8">
    <source>
        <dbReference type="ARBA" id="ARBA00022676"/>
    </source>
</evidence>
<dbReference type="Proteomes" id="UP000070355">
    <property type="component" value="Unassembled WGS sequence"/>
</dbReference>
<comment type="catalytic activity">
    <reaction evidence="11">
        <text>thymidine + phosphate = 2-deoxy-alpha-D-ribose 1-phosphate + thymine</text>
        <dbReference type="Rhea" id="RHEA:16037"/>
        <dbReference type="ChEBI" id="CHEBI:17748"/>
        <dbReference type="ChEBI" id="CHEBI:17821"/>
        <dbReference type="ChEBI" id="CHEBI:43474"/>
        <dbReference type="ChEBI" id="CHEBI:57259"/>
        <dbReference type="EC" id="2.4.2.2"/>
    </reaction>
</comment>
<dbReference type="GO" id="GO:0006213">
    <property type="term" value="P:pyrimidine nucleoside metabolic process"/>
    <property type="evidence" value="ECO:0007669"/>
    <property type="project" value="InterPro"/>
</dbReference>
<dbReference type="GO" id="GO:0005829">
    <property type="term" value="C:cytosol"/>
    <property type="evidence" value="ECO:0007669"/>
    <property type="project" value="TreeGrafter"/>
</dbReference>
<dbReference type="RefSeq" id="WP_060913823.1">
    <property type="nucleotide sequence ID" value="NZ_KQ959936.1"/>
</dbReference>
<dbReference type="Gene3D" id="1.20.970.10">
    <property type="entry name" value="Transferase, Pyrimidine Nucleoside Phosphorylase, Chain C"/>
    <property type="match status" value="1"/>
</dbReference>
<dbReference type="OrthoDB" id="9763887at2"/>
<gene>
    <name evidence="13" type="ORF">HMPREF3186_00554</name>
</gene>
<dbReference type="NCBIfam" id="NF004490">
    <property type="entry name" value="PRK05820.1"/>
    <property type="match status" value="1"/>
</dbReference>
<dbReference type="PIRSF" id="PIRSF000478">
    <property type="entry name" value="TP_PyNP"/>
    <property type="match status" value="1"/>
</dbReference>
<dbReference type="SUPFAM" id="SSF52418">
    <property type="entry name" value="Nucleoside phosphorylase/phosphoribosyltransferase catalytic domain"/>
    <property type="match status" value="1"/>
</dbReference>
<feature type="domain" description="Pyrimidine nucleoside phosphorylase C-terminal" evidence="12">
    <location>
        <begin position="345"/>
        <end position="419"/>
    </location>
</feature>
<comment type="caution">
    <text evidence="13">The sequence shown here is derived from an EMBL/GenBank/DDBJ whole genome shotgun (WGS) entry which is preliminary data.</text>
</comment>
<dbReference type="SUPFAM" id="SSF47648">
    <property type="entry name" value="Nucleoside phosphorylase/phosphoribosyltransferase N-terminal domain"/>
    <property type="match status" value="1"/>
</dbReference>